<dbReference type="Gene3D" id="3.40.30.10">
    <property type="entry name" value="Glutaredoxin"/>
    <property type="match status" value="1"/>
</dbReference>
<evidence type="ECO:0000313" key="2">
    <source>
        <dbReference type="EMBL" id="SHJ87734.1"/>
    </source>
</evidence>
<dbReference type="AlphaFoldDB" id="A0A1M6MWA3"/>
<dbReference type="PANTHER" id="PTHR45288:SF2">
    <property type="entry name" value="THIOREDOXIN FAMILY PROTEIN"/>
    <property type="match status" value="1"/>
</dbReference>
<dbReference type="RefSeq" id="WP_064698044.1">
    <property type="nucleotide sequence ID" value="NZ_BDEO01000001.1"/>
</dbReference>
<dbReference type="OrthoDB" id="9793736at2"/>
<dbReference type="PROSITE" id="PS51354">
    <property type="entry name" value="GLUTAREDOXIN_2"/>
    <property type="match status" value="1"/>
</dbReference>
<dbReference type="Proteomes" id="UP000184248">
    <property type="component" value="Unassembled WGS sequence"/>
</dbReference>
<keyword evidence="2" id="KW-0808">Transferase</keyword>
<accession>A0A1M6MWA3</accession>
<proteinExistence type="predicted"/>
<dbReference type="PANTHER" id="PTHR45288">
    <property type="entry name" value="THIOREDOXIN FAMILY PROTEIN"/>
    <property type="match status" value="1"/>
</dbReference>
<dbReference type="PROSITE" id="PS00195">
    <property type="entry name" value="GLUTAREDOXIN_1"/>
    <property type="match status" value="1"/>
</dbReference>
<dbReference type="PROSITE" id="PS50404">
    <property type="entry name" value="GST_NTER"/>
    <property type="match status" value="1"/>
</dbReference>
<sequence>MRSLIQTLLAPVVWVAEKLGTRREVVRDESEQARTDQACESLALYQFWSCPYCVRVRRELTRLALTIEIRDIRLDPEHRRALLEGGGKAQVPCLRIEEGGETRWLYESSDIIGYLRRRFGE</sequence>
<evidence type="ECO:0000313" key="3">
    <source>
        <dbReference type="Proteomes" id="UP000184248"/>
    </source>
</evidence>
<dbReference type="SUPFAM" id="SSF52833">
    <property type="entry name" value="Thioredoxin-like"/>
    <property type="match status" value="1"/>
</dbReference>
<protein>
    <submittedName>
        <fullName evidence="2">Glutathione S-transferase, N-terminal domain</fullName>
    </submittedName>
</protein>
<organism evidence="2 3">
    <name type="scientific">Halomonas caseinilytica</name>
    <dbReference type="NCBI Taxonomy" id="438744"/>
    <lineage>
        <taxon>Bacteria</taxon>
        <taxon>Pseudomonadati</taxon>
        <taxon>Pseudomonadota</taxon>
        <taxon>Gammaproteobacteria</taxon>
        <taxon>Oceanospirillales</taxon>
        <taxon>Halomonadaceae</taxon>
        <taxon>Halomonas</taxon>
    </lineage>
</organism>
<dbReference type="InterPro" id="IPR036249">
    <property type="entry name" value="Thioredoxin-like_sf"/>
</dbReference>
<keyword evidence="3" id="KW-1185">Reference proteome</keyword>
<gene>
    <name evidence="2" type="ORF">SAMN05192556_101187</name>
</gene>
<reference evidence="3" key="1">
    <citation type="submission" date="2016-11" db="EMBL/GenBank/DDBJ databases">
        <authorList>
            <person name="Varghese N."/>
            <person name="Submissions S."/>
        </authorList>
    </citation>
    <scope>NUCLEOTIDE SEQUENCE [LARGE SCALE GENOMIC DNA]</scope>
    <source>
        <strain evidence="3">ALO Sharm</strain>
    </source>
</reference>
<feature type="domain" description="GST N-terminal" evidence="1">
    <location>
        <begin position="40"/>
        <end position="121"/>
    </location>
</feature>
<dbReference type="Pfam" id="PF13417">
    <property type="entry name" value="GST_N_3"/>
    <property type="match status" value="1"/>
</dbReference>
<dbReference type="InterPro" id="IPR011767">
    <property type="entry name" value="GLR_AS"/>
</dbReference>
<evidence type="ECO:0000259" key="1">
    <source>
        <dbReference type="PROSITE" id="PS50404"/>
    </source>
</evidence>
<dbReference type="EMBL" id="FRAL01000001">
    <property type="protein sequence ID" value="SHJ87734.1"/>
    <property type="molecule type" value="Genomic_DNA"/>
</dbReference>
<dbReference type="GO" id="GO:0016740">
    <property type="term" value="F:transferase activity"/>
    <property type="evidence" value="ECO:0007669"/>
    <property type="project" value="UniProtKB-KW"/>
</dbReference>
<name>A0A1M6MWA3_9GAMM</name>
<dbReference type="InterPro" id="IPR004045">
    <property type="entry name" value="Glutathione_S-Trfase_N"/>
</dbReference>